<dbReference type="PROSITE" id="PS51257">
    <property type="entry name" value="PROKAR_LIPOPROTEIN"/>
    <property type="match status" value="1"/>
</dbReference>
<reference evidence="1" key="1">
    <citation type="journal article" date="2015" name="Nature">
        <title>Complex archaea that bridge the gap between prokaryotes and eukaryotes.</title>
        <authorList>
            <person name="Spang A."/>
            <person name="Saw J.H."/>
            <person name="Jorgensen S.L."/>
            <person name="Zaremba-Niedzwiedzka K."/>
            <person name="Martijn J."/>
            <person name="Lind A.E."/>
            <person name="van Eijk R."/>
            <person name="Schleper C."/>
            <person name="Guy L."/>
            <person name="Ettema T.J."/>
        </authorList>
    </citation>
    <scope>NUCLEOTIDE SEQUENCE</scope>
</reference>
<evidence type="ECO:0008006" key="2">
    <source>
        <dbReference type="Google" id="ProtNLM"/>
    </source>
</evidence>
<gene>
    <name evidence="1" type="ORF">LCGC14_2203350</name>
</gene>
<dbReference type="AlphaFoldDB" id="A0A0F9DG55"/>
<accession>A0A0F9DG55</accession>
<proteinExistence type="predicted"/>
<comment type="caution">
    <text evidence="1">The sequence shown here is derived from an EMBL/GenBank/DDBJ whole genome shotgun (WGS) entry which is preliminary data.</text>
</comment>
<name>A0A0F9DG55_9ZZZZ</name>
<evidence type="ECO:0000313" key="1">
    <source>
        <dbReference type="EMBL" id="KKL60634.1"/>
    </source>
</evidence>
<protein>
    <recommendedName>
        <fullName evidence="2">Lipoprotein</fullName>
    </recommendedName>
</protein>
<sequence length="166" mass="17028">MTHRLALTVMTGAALLSAAPAFALSCLRPDLGRSFAAAAESESAYLVVHGAFDFKASAMPKADKSAGAGIAATGTTRVPAQFKGGGLTPDGFTVPVRLDVTLEVGCQGPWCGTLAAGKPQLAFLEQRDEGYVLSVEPCPGFAFASPTPEDLDFVTACYAKGSCPDP</sequence>
<organism evidence="1">
    <name type="scientific">marine sediment metagenome</name>
    <dbReference type="NCBI Taxonomy" id="412755"/>
    <lineage>
        <taxon>unclassified sequences</taxon>
        <taxon>metagenomes</taxon>
        <taxon>ecological metagenomes</taxon>
    </lineage>
</organism>
<dbReference type="EMBL" id="LAZR01029081">
    <property type="protein sequence ID" value="KKL60634.1"/>
    <property type="molecule type" value="Genomic_DNA"/>
</dbReference>